<keyword evidence="10" id="KW-1185">Reference proteome</keyword>
<evidence type="ECO:0000313" key="9">
    <source>
        <dbReference type="EMBL" id="CAD2215088.1"/>
    </source>
</evidence>
<dbReference type="PANTHER" id="PTHR11774:SF6">
    <property type="entry name" value="PROTEIN FARNESYLTRANSFERASE SUBUNIT BETA"/>
    <property type="match status" value="1"/>
</dbReference>
<comment type="similarity">
    <text evidence="2">Belongs to the protein prenyltransferase subunit beta family.</text>
</comment>
<keyword evidence="4 9" id="KW-0808">Transferase</keyword>
<comment type="cofactor">
    <cofactor evidence="1">
        <name>Zn(2+)</name>
        <dbReference type="ChEBI" id="CHEBI:29105"/>
    </cofactor>
</comment>
<dbReference type="GO" id="GO:0046872">
    <property type="term" value="F:metal ion binding"/>
    <property type="evidence" value="ECO:0007669"/>
    <property type="project" value="UniProtKB-KW"/>
</dbReference>
<dbReference type="InterPro" id="IPR001330">
    <property type="entry name" value="Prenyltrans"/>
</dbReference>
<keyword evidence="3" id="KW-0637">Prenyltransferase</keyword>
<evidence type="ECO:0000256" key="5">
    <source>
        <dbReference type="ARBA" id="ARBA00022723"/>
    </source>
</evidence>
<dbReference type="Pfam" id="PF00432">
    <property type="entry name" value="Prenyltrans"/>
    <property type="match status" value="1"/>
</dbReference>
<keyword evidence="7" id="KW-0862">Zinc</keyword>
<name>A0A7G2C5L2_9TRYP</name>
<evidence type="ECO:0000256" key="6">
    <source>
        <dbReference type="ARBA" id="ARBA00022737"/>
    </source>
</evidence>
<feature type="domain" description="Prenyltransferase alpha-alpha toroid" evidence="8">
    <location>
        <begin position="4"/>
        <end position="310"/>
    </location>
</feature>
<accession>A0A7G2C5L2</accession>
<keyword evidence="6" id="KW-0677">Repeat</keyword>
<dbReference type="GO" id="GO:0004660">
    <property type="term" value="F:protein farnesyltransferase activity"/>
    <property type="evidence" value="ECO:0007669"/>
    <property type="project" value="TreeGrafter"/>
</dbReference>
<dbReference type="Proteomes" id="UP000515908">
    <property type="component" value="Chromosome 04"/>
</dbReference>
<evidence type="ECO:0000259" key="8">
    <source>
        <dbReference type="Pfam" id="PF00432"/>
    </source>
</evidence>
<dbReference type="InterPro" id="IPR045089">
    <property type="entry name" value="PGGT1B-like"/>
</dbReference>
<dbReference type="AlphaFoldDB" id="A0A7G2C5L2"/>
<dbReference type="EMBL" id="LR877148">
    <property type="protein sequence ID" value="CAD2215088.1"/>
    <property type="molecule type" value="Genomic_DNA"/>
</dbReference>
<evidence type="ECO:0000256" key="4">
    <source>
        <dbReference type="ARBA" id="ARBA00022679"/>
    </source>
</evidence>
<dbReference type="VEuPathDB" id="TriTrypDB:ADEAN_000254100"/>
<dbReference type="SUPFAM" id="SSF48239">
    <property type="entry name" value="Terpenoid cyclases/Protein prenyltransferases"/>
    <property type="match status" value="1"/>
</dbReference>
<dbReference type="Gene3D" id="1.50.10.20">
    <property type="match status" value="1"/>
</dbReference>
<dbReference type="InterPro" id="IPR008930">
    <property type="entry name" value="Terpenoid_cyclase/PrenylTrfase"/>
</dbReference>
<evidence type="ECO:0000256" key="3">
    <source>
        <dbReference type="ARBA" id="ARBA00022602"/>
    </source>
</evidence>
<dbReference type="PANTHER" id="PTHR11774">
    <property type="entry name" value="GERANYLGERANYL TRANSFERASE TYPE BETA SUBUNIT"/>
    <property type="match status" value="1"/>
</dbReference>
<evidence type="ECO:0000256" key="7">
    <source>
        <dbReference type="ARBA" id="ARBA00022833"/>
    </source>
</evidence>
<sequence>MQGQYPTRPWLIYWCLQGAALLGAERPVLEHHYNGTAADRRADVAQYLMMCLTGDEQVREYYRQTNQLQDADKIQALGFAGGPSGQVPHLACSYAAVCALALLGGDTNDINNSNTIGNKYLANLPRLEIKKWLLALKKQPYWDKEKKDPHNGCFMIQWGGEVDVRASYCVAIIASLLRLDDPDSFLYENTNTPVVYNLNDEEVQALIHTKLLDADTLSFIVRCQTHEGGFACHSYQYASEAHGAYTHCALAAYLLHPRELLQEQRIDLHRLRRWLAARQCVFEGGFNGRTNKLVDSCYSYWIGGSHALYKVCESMYRLLDLHEGTCSARGMWSSSIMPS</sequence>
<evidence type="ECO:0000256" key="1">
    <source>
        <dbReference type="ARBA" id="ARBA00001947"/>
    </source>
</evidence>
<protein>
    <submittedName>
        <fullName evidence="9">Prenyltransferase and squalene oxidase repeat, putative</fullName>
    </submittedName>
</protein>
<dbReference type="OrthoDB" id="10261146at2759"/>
<reference evidence="9 10" key="1">
    <citation type="submission" date="2020-08" db="EMBL/GenBank/DDBJ databases">
        <authorList>
            <person name="Newling K."/>
            <person name="Davey J."/>
            <person name="Forrester S."/>
        </authorList>
    </citation>
    <scope>NUCLEOTIDE SEQUENCE [LARGE SCALE GENOMIC DNA]</scope>
    <source>
        <strain evidence="10">Crithidia deanei Carvalho (ATCC PRA-265)</strain>
    </source>
</reference>
<evidence type="ECO:0000313" key="10">
    <source>
        <dbReference type="Proteomes" id="UP000515908"/>
    </source>
</evidence>
<keyword evidence="5" id="KW-0479">Metal-binding</keyword>
<organism evidence="9 10">
    <name type="scientific">Angomonas deanei</name>
    <dbReference type="NCBI Taxonomy" id="59799"/>
    <lineage>
        <taxon>Eukaryota</taxon>
        <taxon>Discoba</taxon>
        <taxon>Euglenozoa</taxon>
        <taxon>Kinetoplastea</taxon>
        <taxon>Metakinetoplastina</taxon>
        <taxon>Trypanosomatida</taxon>
        <taxon>Trypanosomatidae</taxon>
        <taxon>Strigomonadinae</taxon>
        <taxon>Angomonas</taxon>
    </lineage>
</organism>
<proteinExistence type="inferred from homology"/>
<dbReference type="GO" id="GO:0005965">
    <property type="term" value="C:protein farnesyltransferase complex"/>
    <property type="evidence" value="ECO:0007669"/>
    <property type="project" value="TreeGrafter"/>
</dbReference>
<evidence type="ECO:0000256" key="2">
    <source>
        <dbReference type="ARBA" id="ARBA00010497"/>
    </source>
</evidence>
<gene>
    <name evidence="9" type="ORF">ADEAN_000254100</name>
</gene>